<dbReference type="Pfam" id="PF00046">
    <property type="entry name" value="Homeodomain"/>
    <property type="match status" value="1"/>
</dbReference>
<dbReference type="FunFam" id="1.10.10.10:FF:000013">
    <property type="entry name" value="Paired box 8 isoform 1"/>
    <property type="match status" value="1"/>
</dbReference>
<evidence type="ECO:0000256" key="9">
    <source>
        <dbReference type="ARBA" id="ARBA00023242"/>
    </source>
</evidence>
<evidence type="ECO:0000256" key="2">
    <source>
        <dbReference type="ARBA" id="ARBA00005733"/>
    </source>
</evidence>
<keyword evidence="9 10" id="KW-0539">Nucleus</keyword>
<dbReference type="GO" id="GO:0000978">
    <property type="term" value="F:RNA polymerase II cis-regulatory region sequence-specific DNA binding"/>
    <property type="evidence" value="ECO:0007669"/>
    <property type="project" value="TreeGrafter"/>
</dbReference>
<keyword evidence="7 10" id="KW-0371">Homeobox</keyword>
<feature type="compositionally biased region" description="Acidic residues" evidence="12">
    <location>
        <begin position="256"/>
        <end position="268"/>
    </location>
</feature>
<dbReference type="Gene3D" id="1.10.10.10">
    <property type="entry name" value="Winged helix-like DNA-binding domain superfamily/Winged helix DNA-binding domain"/>
    <property type="match status" value="2"/>
</dbReference>
<feature type="region of interest" description="Disordered" evidence="12">
    <location>
        <begin position="205"/>
        <end position="337"/>
    </location>
</feature>
<dbReference type="AlphaFoldDB" id="A0A9W9ZQ25"/>
<evidence type="ECO:0000256" key="5">
    <source>
        <dbReference type="ARBA" id="ARBA00023015"/>
    </source>
</evidence>
<dbReference type="InterPro" id="IPR036388">
    <property type="entry name" value="WH-like_DNA-bd_sf"/>
</dbReference>
<keyword evidence="8" id="KW-0804">Transcription</keyword>
<dbReference type="SMART" id="SM00389">
    <property type="entry name" value="HOX"/>
    <property type="match status" value="1"/>
</dbReference>
<feature type="compositionally biased region" description="Basic and acidic residues" evidence="12">
    <location>
        <begin position="213"/>
        <end position="250"/>
    </location>
</feature>
<dbReference type="Proteomes" id="UP001163046">
    <property type="component" value="Unassembled WGS sequence"/>
</dbReference>
<evidence type="ECO:0000256" key="8">
    <source>
        <dbReference type="ARBA" id="ARBA00023163"/>
    </source>
</evidence>
<dbReference type="InterPro" id="IPR017970">
    <property type="entry name" value="Homeobox_CS"/>
</dbReference>
<comment type="caution">
    <text evidence="15">The sequence shown here is derived from an EMBL/GenBank/DDBJ whole genome shotgun (WGS) entry which is preliminary data.</text>
</comment>
<feature type="domain" description="Homeobox" evidence="13">
    <location>
        <begin position="329"/>
        <end position="389"/>
    </location>
</feature>
<dbReference type="InterPro" id="IPR001523">
    <property type="entry name" value="Paired_dom"/>
</dbReference>
<dbReference type="CDD" id="cd00086">
    <property type="entry name" value="homeodomain"/>
    <property type="match status" value="1"/>
</dbReference>
<dbReference type="FunFam" id="1.10.10.10:FF:000003">
    <property type="entry name" value="Paired box protein Pax-6"/>
    <property type="match status" value="1"/>
</dbReference>
<dbReference type="CDD" id="cd00131">
    <property type="entry name" value="PAX"/>
    <property type="match status" value="1"/>
</dbReference>
<keyword evidence="5" id="KW-0805">Transcription regulation</keyword>
<proteinExistence type="inferred from homology"/>
<dbReference type="PROSITE" id="PS50071">
    <property type="entry name" value="HOMEOBOX_2"/>
    <property type="match status" value="1"/>
</dbReference>
<feature type="DNA-binding region" description="Homeobox" evidence="10">
    <location>
        <begin position="331"/>
        <end position="390"/>
    </location>
</feature>
<name>A0A9W9ZQ25_9CNID</name>
<evidence type="ECO:0000256" key="10">
    <source>
        <dbReference type="PROSITE-ProRule" id="PRU00108"/>
    </source>
</evidence>
<dbReference type="InterPro" id="IPR043565">
    <property type="entry name" value="PAX_fam"/>
</dbReference>
<keyword evidence="4" id="KW-0563">Paired box</keyword>
<dbReference type="Pfam" id="PF00292">
    <property type="entry name" value="PAX"/>
    <property type="match status" value="1"/>
</dbReference>
<dbReference type="InterPro" id="IPR043182">
    <property type="entry name" value="PAIRED_DNA-bd_dom"/>
</dbReference>
<evidence type="ECO:0000259" key="13">
    <source>
        <dbReference type="PROSITE" id="PS50071"/>
    </source>
</evidence>
<keyword evidence="3" id="KW-0217">Developmental protein</keyword>
<dbReference type="SUPFAM" id="SSF46689">
    <property type="entry name" value="Homeodomain-like"/>
    <property type="match status" value="2"/>
</dbReference>
<evidence type="ECO:0000313" key="16">
    <source>
        <dbReference type="Proteomes" id="UP001163046"/>
    </source>
</evidence>
<dbReference type="PROSITE" id="PS00034">
    <property type="entry name" value="PAIRED_1"/>
    <property type="match status" value="1"/>
</dbReference>
<evidence type="ECO:0000256" key="12">
    <source>
        <dbReference type="SAM" id="MobiDB-lite"/>
    </source>
</evidence>
<keyword evidence="6 10" id="KW-0238">DNA-binding</keyword>
<evidence type="ECO:0000256" key="7">
    <source>
        <dbReference type="ARBA" id="ARBA00023155"/>
    </source>
</evidence>
<evidence type="ECO:0000256" key="4">
    <source>
        <dbReference type="ARBA" id="ARBA00022724"/>
    </source>
</evidence>
<organism evidence="15 16">
    <name type="scientific">Desmophyllum pertusum</name>
    <dbReference type="NCBI Taxonomy" id="174260"/>
    <lineage>
        <taxon>Eukaryota</taxon>
        <taxon>Metazoa</taxon>
        <taxon>Cnidaria</taxon>
        <taxon>Anthozoa</taxon>
        <taxon>Hexacorallia</taxon>
        <taxon>Scleractinia</taxon>
        <taxon>Caryophylliina</taxon>
        <taxon>Caryophylliidae</taxon>
        <taxon>Desmophyllum</taxon>
    </lineage>
</organism>
<dbReference type="OrthoDB" id="3225452at2759"/>
<dbReference type="InterPro" id="IPR001356">
    <property type="entry name" value="HD"/>
</dbReference>
<feature type="domain" description="Paired" evidence="14">
    <location>
        <begin position="11"/>
        <end position="137"/>
    </location>
</feature>
<dbReference type="FunFam" id="1.10.10.60:FF:000307">
    <property type="entry name" value="Eyegone, isoform A"/>
    <property type="match status" value="1"/>
</dbReference>
<evidence type="ECO:0000313" key="15">
    <source>
        <dbReference type="EMBL" id="KAJ7385114.1"/>
    </source>
</evidence>
<gene>
    <name evidence="15" type="ORF">OS493_017483</name>
</gene>
<evidence type="ECO:0000259" key="14">
    <source>
        <dbReference type="PROSITE" id="PS51057"/>
    </source>
</evidence>
<feature type="compositionally biased region" description="Low complexity" evidence="12">
    <location>
        <begin position="281"/>
        <end position="315"/>
    </location>
</feature>
<evidence type="ECO:0000256" key="11">
    <source>
        <dbReference type="RuleBase" id="RU000682"/>
    </source>
</evidence>
<dbReference type="PROSITE" id="PS00027">
    <property type="entry name" value="HOMEOBOX_1"/>
    <property type="match status" value="1"/>
</dbReference>
<dbReference type="InterPro" id="IPR009057">
    <property type="entry name" value="Homeodomain-like_sf"/>
</dbReference>
<comment type="similarity">
    <text evidence="2">Belongs to the paired homeobox family.</text>
</comment>
<reference evidence="15" key="1">
    <citation type="submission" date="2023-01" db="EMBL/GenBank/DDBJ databases">
        <title>Genome assembly of the deep-sea coral Lophelia pertusa.</title>
        <authorList>
            <person name="Herrera S."/>
            <person name="Cordes E."/>
        </authorList>
    </citation>
    <scope>NUCLEOTIDE SEQUENCE</scope>
    <source>
        <strain evidence="15">USNM1676648</strain>
        <tissue evidence="15">Polyp</tissue>
    </source>
</reference>
<sequence>MAHLAPFLFQSHGGINQLGGPFVNGRPLPDYIRHRIVQLAACGVRPCEISRRLLVSHGCVSKILGRFYETGSIRPGSIGGSKPKVATPPVVTKIVQYKQQNPTIFAWEIRDRLVEEGVCDRENTPSVSSINRILRNKAAERAAQYAMIERERQHLASIYGFHPWSAICEPSVPWSCHTMPQHEDFPSQEFERRGLEPPTELSIIASSESGNSHQEHTEVRLKGENDEEQRQRQCVTPDKEITKTEKEKNMRQSIDNEGDEGEDMDELEVELHETNHHDDISNNINKNNNNNNAVDTDNKNVNNNSENVGYNSGSESNKEENESQTNQKRKIRRNRTTFSPEQLEMLEKEFEKSHYPDVATREELANKIDMSEARVQVWFSNRRAKWRRHQKINSLPHIRHSLLGGCYPMCTECDMADQQCTLIPGPYSPPMNSLSLLSPNADRIGSSSTSILGGGSGRSCSPQDCTCSRV</sequence>
<dbReference type="GO" id="GO:0000981">
    <property type="term" value="F:DNA-binding transcription factor activity, RNA polymerase II-specific"/>
    <property type="evidence" value="ECO:0007669"/>
    <property type="project" value="InterPro"/>
</dbReference>
<evidence type="ECO:0000256" key="3">
    <source>
        <dbReference type="ARBA" id="ARBA00022473"/>
    </source>
</evidence>
<dbReference type="EMBL" id="MU825882">
    <property type="protein sequence ID" value="KAJ7385114.1"/>
    <property type="molecule type" value="Genomic_DNA"/>
</dbReference>
<dbReference type="Gene3D" id="1.10.10.60">
    <property type="entry name" value="Homeodomain-like"/>
    <property type="match status" value="1"/>
</dbReference>
<comment type="subcellular location">
    <subcellularLocation>
        <location evidence="1 10 11">Nucleus</location>
    </subcellularLocation>
</comment>
<evidence type="ECO:0000256" key="1">
    <source>
        <dbReference type="ARBA" id="ARBA00004123"/>
    </source>
</evidence>
<protein>
    <submittedName>
        <fullName evidence="15">Uncharacterized protein</fullName>
    </submittedName>
</protein>
<dbReference type="SMART" id="SM00351">
    <property type="entry name" value="PAX"/>
    <property type="match status" value="1"/>
</dbReference>
<evidence type="ECO:0000256" key="6">
    <source>
        <dbReference type="ARBA" id="ARBA00023125"/>
    </source>
</evidence>
<feature type="compositionally biased region" description="Basic and acidic residues" evidence="12">
    <location>
        <begin position="269"/>
        <end position="280"/>
    </location>
</feature>
<keyword evidence="16" id="KW-1185">Reference proteome</keyword>
<accession>A0A9W9ZQ25</accession>
<dbReference type="GO" id="GO:0005634">
    <property type="term" value="C:nucleus"/>
    <property type="evidence" value="ECO:0007669"/>
    <property type="project" value="UniProtKB-SubCell"/>
</dbReference>
<dbReference type="PANTHER" id="PTHR45636">
    <property type="entry name" value="PAIRED BOX PROTEIN PAX-6-RELATED-RELATED"/>
    <property type="match status" value="1"/>
</dbReference>
<dbReference type="PRINTS" id="PR00027">
    <property type="entry name" value="PAIREDBOX"/>
</dbReference>
<dbReference type="PROSITE" id="PS51057">
    <property type="entry name" value="PAIRED_2"/>
    <property type="match status" value="1"/>
</dbReference>
<dbReference type="PANTHER" id="PTHR45636:SF52">
    <property type="entry name" value="PAIRED DOMAIN-CONTAINING PROTEIN"/>
    <property type="match status" value="1"/>
</dbReference>